<dbReference type="InterPro" id="IPR000679">
    <property type="entry name" value="Znf_GATA"/>
</dbReference>
<dbReference type="GO" id="GO:0008270">
    <property type="term" value="F:zinc ion binding"/>
    <property type="evidence" value="ECO:0007669"/>
    <property type="project" value="UniProtKB-KW"/>
</dbReference>
<evidence type="ECO:0000313" key="12">
    <source>
        <dbReference type="Proteomes" id="UP001054837"/>
    </source>
</evidence>
<dbReference type="Pfam" id="PF00320">
    <property type="entry name" value="GATA"/>
    <property type="match status" value="1"/>
</dbReference>
<feature type="compositionally biased region" description="Polar residues" evidence="9">
    <location>
        <begin position="283"/>
        <end position="292"/>
    </location>
</feature>
<keyword evidence="4" id="KW-0862">Zinc</keyword>
<proteinExistence type="predicted"/>
<evidence type="ECO:0000256" key="1">
    <source>
        <dbReference type="ARBA" id="ARBA00004123"/>
    </source>
</evidence>
<evidence type="ECO:0000256" key="6">
    <source>
        <dbReference type="ARBA" id="ARBA00023163"/>
    </source>
</evidence>
<keyword evidence="5" id="KW-0805">Transcription regulation</keyword>
<keyword evidence="12" id="KW-1185">Reference proteome</keyword>
<dbReference type="GO" id="GO:0000981">
    <property type="term" value="F:DNA-binding transcription factor activity, RNA polymerase II-specific"/>
    <property type="evidence" value="ECO:0007669"/>
    <property type="project" value="TreeGrafter"/>
</dbReference>
<dbReference type="Gene3D" id="3.30.50.10">
    <property type="entry name" value="Erythroid Transcription Factor GATA-1, subunit A"/>
    <property type="match status" value="1"/>
</dbReference>
<feature type="compositionally biased region" description="Basic and acidic residues" evidence="9">
    <location>
        <begin position="332"/>
        <end position="341"/>
    </location>
</feature>
<name>A0AAV4UQ74_9ARAC</name>
<keyword evidence="3 8" id="KW-0863">Zinc-finger</keyword>
<evidence type="ECO:0000256" key="5">
    <source>
        <dbReference type="ARBA" id="ARBA00023015"/>
    </source>
</evidence>
<feature type="region of interest" description="Disordered" evidence="9">
    <location>
        <begin position="271"/>
        <end position="292"/>
    </location>
</feature>
<evidence type="ECO:0000256" key="3">
    <source>
        <dbReference type="ARBA" id="ARBA00022771"/>
    </source>
</evidence>
<dbReference type="GO" id="GO:0000978">
    <property type="term" value="F:RNA polymerase II cis-regulatory region sequence-specific DNA binding"/>
    <property type="evidence" value="ECO:0007669"/>
    <property type="project" value="TreeGrafter"/>
</dbReference>
<dbReference type="CDD" id="cd00202">
    <property type="entry name" value="ZnF_GATA"/>
    <property type="match status" value="1"/>
</dbReference>
<gene>
    <name evidence="11" type="ORF">CDAR_96011</name>
</gene>
<evidence type="ECO:0000256" key="9">
    <source>
        <dbReference type="SAM" id="MobiDB-lite"/>
    </source>
</evidence>
<evidence type="ECO:0000256" key="2">
    <source>
        <dbReference type="ARBA" id="ARBA00022723"/>
    </source>
</evidence>
<dbReference type="PROSITE" id="PS50114">
    <property type="entry name" value="GATA_ZN_FINGER_2"/>
    <property type="match status" value="1"/>
</dbReference>
<sequence>MSNSDYPMSSPTSAIYPDLRNRTAWMLPSLNSQTPTMNRVCYDYQIRQPPPYTPNTNMSPSNNTVDDRTYTDLLPVRTSERFSQTQPANPNAQLVMQLGSSPDMCRNSPDEGIVISGKSTPCDQGQVGLESSPVQMNAVDSRSSLSNTSDYVEGDSLIQNSNQWLQGNYSTEICISCNAQYVGPSRVYCLTCATDLQTPTSSVAAANFQIPTSSPAATPFQTPASPEAATNFQMPTCAVLQTRNPPPAYEASRRRSNRRSICSVANRSLRENAVQRQTRRRNASTLPRSSSGEKVCFNCGTTKTSLWRRGENGETVCNACGLYRKLHGKDRPVEMRKDAIQKRNRKNPKNSRISHAASAAAATASASSSTSVFASSSSATGFASSSSAPILIVPSSSMPSTSTTINSAPESVYTLPAHISLPAQNTNSGHNFLFDAFNQHTNPQPGQHAVSSLFNHGINLFQDPSQVVSFVATNPMVTMTTNQLQNMHSANSYATAAFGPFSNQNYESFPNQNTNSNQNPPQS</sequence>
<keyword evidence="6" id="KW-0804">Transcription</keyword>
<dbReference type="GO" id="GO:0000122">
    <property type="term" value="P:negative regulation of transcription by RNA polymerase II"/>
    <property type="evidence" value="ECO:0007669"/>
    <property type="project" value="TreeGrafter"/>
</dbReference>
<feature type="compositionally biased region" description="Low complexity" evidence="9">
    <location>
        <begin position="508"/>
        <end position="523"/>
    </location>
</feature>
<dbReference type="PANTHER" id="PTHR10071:SF281">
    <property type="entry name" value="BOX A-BINDING FACTOR-RELATED"/>
    <property type="match status" value="1"/>
</dbReference>
<feature type="region of interest" description="Disordered" evidence="9">
    <location>
        <begin position="504"/>
        <end position="523"/>
    </location>
</feature>
<dbReference type="PROSITE" id="PS00344">
    <property type="entry name" value="GATA_ZN_FINGER_1"/>
    <property type="match status" value="1"/>
</dbReference>
<dbReference type="AlphaFoldDB" id="A0AAV4UQ74"/>
<accession>A0AAV4UQ74</accession>
<dbReference type="GO" id="GO:0005634">
    <property type="term" value="C:nucleus"/>
    <property type="evidence" value="ECO:0007669"/>
    <property type="project" value="UniProtKB-SubCell"/>
</dbReference>
<feature type="domain" description="GATA-type" evidence="10">
    <location>
        <begin position="290"/>
        <end position="343"/>
    </location>
</feature>
<reference evidence="11 12" key="1">
    <citation type="submission" date="2021-06" db="EMBL/GenBank/DDBJ databases">
        <title>Caerostris darwini draft genome.</title>
        <authorList>
            <person name="Kono N."/>
            <person name="Arakawa K."/>
        </authorList>
    </citation>
    <scope>NUCLEOTIDE SEQUENCE [LARGE SCALE GENOMIC DNA]</scope>
</reference>
<keyword evidence="2" id="KW-0479">Metal-binding</keyword>
<dbReference type="Proteomes" id="UP001054837">
    <property type="component" value="Unassembled WGS sequence"/>
</dbReference>
<evidence type="ECO:0000256" key="7">
    <source>
        <dbReference type="ARBA" id="ARBA00023242"/>
    </source>
</evidence>
<dbReference type="PRINTS" id="PR00619">
    <property type="entry name" value="GATAZNFINGER"/>
</dbReference>
<dbReference type="InterPro" id="IPR013088">
    <property type="entry name" value="Znf_NHR/GATA"/>
</dbReference>
<dbReference type="SUPFAM" id="SSF57716">
    <property type="entry name" value="Glucocorticoid receptor-like (DNA-binding domain)"/>
    <property type="match status" value="1"/>
</dbReference>
<evidence type="ECO:0000256" key="8">
    <source>
        <dbReference type="PROSITE-ProRule" id="PRU00094"/>
    </source>
</evidence>
<dbReference type="SMART" id="SM00401">
    <property type="entry name" value="ZnF_GATA"/>
    <property type="match status" value="1"/>
</dbReference>
<dbReference type="InterPro" id="IPR039355">
    <property type="entry name" value="Transcription_factor_GATA"/>
</dbReference>
<keyword evidence="7" id="KW-0539">Nucleus</keyword>
<comment type="subcellular location">
    <subcellularLocation>
        <location evidence="1">Nucleus</location>
    </subcellularLocation>
</comment>
<organism evidence="11 12">
    <name type="scientific">Caerostris darwini</name>
    <dbReference type="NCBI Taxonomy" id="1538125"/>
    <lineage>
        <taxon>Eukaryota</taxon>
        <taxon>Metazoa</taxon>
        <taxon>Ecdysozoa</taxon>
        <taxon>Arthropoda</taxon>
        <taxon>Chelicerata</taxon>
        <taxon>Arachnida</taxon>
        <taxon>Araneae</taxon>
        <taxon>Araneomorphae</taxon>
        <taxon>Entelegynae</taxon>
        <taxon>Araneoidea</taxon>
        <taxon>Araneidae</taxon>
        <taxon>Caerostris</taxon>
    </lineage>
</organism>
<evidence type="ECO:0000313" key="11">
    <source>
        <dbReference type="EMBL" id="GIY59942.1"/>
    </source>
</evidence>
<dbReference type="EMBL" id="BPLQ01011730">
    <property type="protein sequence ID" value="GIY59942.1"/>
    <property type="molecule type" value="Genomic_DNA"/>
</dbReference>
<protein>
    <recommendedName>
        <fullName evidence="10">GATA-type domain-containing protein</fullName>
    </recommendedName>
</protein>
<dbReference type="GO" id="GO:0045944">
    <property type="term" value="P:positive regulation of transcription by RNA polymerase II"/>
    <property type="evidence" value="ECO:0007669"/>
    <property type="project" value="TreeGrafter"/>
</dbReference>
<evidence type="ECO:0000256" key="4">
    <source>
        <dbReference type="ARBA" id="ARBA00022833"/>
    </source>
</evidence>
<dbReference type="PANTHER" id="PTHR10071">
    <property type="entry name" value="TRANSCRIPTION FACTOR GATA FAMILY MEMBER"/>
    <property type="match status" value="1"/>
</dbReference>
<comment type="caution">
    <text evidence="11">The sequence shown here is derived from an EMBL/GenBank/DDBJ whole genome shotgun (WGS) entry which is preliminary data.</text>
</comment>
<feature type="region of interest" description="Disordered" evidence="9">
    <location>
        <begin position="332"/>
        <end position="358"/>
    </location>
</feature>
<evidence type="ECO:0000259" key="10">
    <source>
        <dbReference type="PROSITE" id="PS50114"/>
    </source>
</evidence>